<sequence>KLSAIPYLDIANLHGRFISTLTFYDAGAWRMWIPAGDQLAEIKAWPAESFYFAAAPESPTDICFHFLDFIAQRASFYELKKPILGLRDDVFNLSASLGKISHLHATKEIIGPGVSRMVATEIEYLFSVCRSIFDLLQEIAGALWQTIKLHDSSVNKKPLKETFSKMVLFQGRASTEKELIERFGLPRPLAAYYVRNAEFFMTLREFRDNVIHRGSQVQTIFSSERGFLIRHSLKPFSDMAIWSDEEKQPNDLVPLFPALCIAVHKTLSACDDFSSTIEQIIQFPPQIVPNMRFFMRGYFNEIFFGALHDANSRLTNHSTGPEQEAARSG</sequence>
<name>A0AB39ESH2_9BURK</name>
<dbReference type="EMBL" id="CP158262">
    <property type="protein sequence ID" value="XDJ69220.1"/>
    <property type="molecule type" value="Genomic_DNA"/>
</dbReference>
<dbReference type="RefSeq" id="WP_368655513.1">
    <property type="nucleotide sequence ID" value="NZ_CP158262.1"/>
</dbReference>
<dbReference type="AlphaFoldDB" id="A0AB39ESH2"/>
<proteinExistence type="predicted"/>
<evidence type="ECO:0000313" key="1">
    <source>
        <dbReference type="EMBL" id="XDJ69220.1"/>
    </source>
</evidence>
<reference evidence="1" key="1">
    <citation type="submission" date="2024-05" db="EMBL/GenBank/DDBJ databases">
        <authorList>
            <person name="Luo Y.-C."/>
            <person name="Nicholds J."/>
            <person name="Mortimer T."/>
            <person name="Maboni G."/>
        </authorList>
    </citation>
    <scope>NUCLEOTIDE SEQUENCE</scope>
    <source>
        <strain evidence="1">144863</strain>
    </source>
</reference>
<organism evidence="1">
    <name type="scientific">Castellaniella ginsengisoli</name>
    <dbReference type="NCBI Taxonomy" id="546114"/>
    <lineage>
        <taxon>Bacteria</taxon>
        <taxon>Pseudomonadati</taxon>
        <taxon>Pseudomonadota</taxon>
        <taxon>Betaproteobacteria</taxon>
        <taxon>Burkholderiales</taxon>
        <taxon>Alcaligenaceae</taxon>
        <taxon>Castellaniella</taxon>
    </lineage>
</organism>
<protein>
    <recommendedName>
        <fullName evidence="2">Apea-like HEPN domain-containing protein</fullName>
    </recommendedName>
</protein>
<gene>
    <name evidence="1" type="ORF">ABRY94_14375</name>
</gene>
<evidence type="ECO:0008006" key="2">
    <source>
        <dbReference type="Google" id="ProtNLM"/>
    </source>
</evidence>
<feature type="non-terminal residue" evidence="1">
    <location>
        <position position="1"/>
    </location>
</feature>
<accession>A0AB39ESH2</accession>